<dbReference type="Proteomes" id="UP000018545">
    <property type="component" value="Chromosome"/>
</dbReference>
<dbReference type="PATRIC" id="fig|1401659.3.peg.1016"/>
<evidence type="ECO:0000313" key="2">
    <source>
        <dbReference type="Proteomes" id="UP000018545"/>
    </source>
</evidence>
<protein>
    <submittedName>
        <fullName evidence="1">Uncharacterized protein</fullName>
    </submittedName>
</protein>
<dbReference type="HOGENOM" id="CLU_3268828_0_0_6"/>
<gene>
    <name evidence="1" type="ORF">P262_01433</name>
</gene>
<dbReference type="EMBL" id="CP006731">
    <property type="protein sequence ID" value="AHB69380.1"/>
    <property type="molecule type" value="Genomic_DNA"/>
</dbReference>
<reference evidence="1 2" key="1">
    <citation type="journal article" date="2014" name="Genome Announc.">
        <title>Complete Genome Sequence of Cronobacter sakazakii Strain CMCC 45402.</title>
        <authorList>
            <person name="Zhao Z."/>
            <person name="Wang L."/>
            <person name="Wang B."/>
            <person name="Liang H."/>
            <person name="Ye Q."/>
            <person name="Zeng M."/>
        </authorList>
    </citation>
    <scope>NUCLEOTIDE SEQUENCE [LARGE SCALE GENOMIC DNA]</scope>
    <source>
        <strain evidence="2">45402</strain>
    </source>
</reference>
<name>V5TXF2_9ENTR</name>
<dbReference type="AlphaFoldDB" id="V5TXF2"/>
<sequence>MVASFRFSIKCILNASYKKYLHAVNGFIKQEKTVAYEKKTG</sequence>
<evidence type="ECO:0000313" key="1">
    <source>
        <dbReference type="EMBL" id="AHB69380.1"/>
    </source>
</evidence>
<proteinExistence type="predicted"/>
<accession>V5TXF2</accession>
<dbReference type="KEGG" id="csi:P262_01433"/>
<organism evidence="1 2">
    <name type="scientific">Cronobacter malonaticus</name>
    <dbReference type="NCBI Taxonomy" id="413503"/>
    <lineage>
        <taxon>Bacteria</taxon>
        <taxon>Pseudomonadati</taxon>
        <taxon>Pseudomonadota</taxon>
        <taxon>Gammaproteobacteria</taxon>
        <taxon>Enterobacterales</taxon>
        <taxon>Enterobacteriaceae</taxon>
        <taxon>Cronobacter</taxon>
    </lineage>
</organism>